<feature type="non-terminal residue" evidence="2">
    <location>
        <position position="1"/>
    </location>
</feature>
<reference evidence="2 3" key="1">
    <citation type="journal article" date="2017" name="Gigascience">
        <title>Draft genome of the honey bee ectoparasitic mite, Tropilaelaps mercedesae, is shaped by the parasitic life history.</title>
        <authorList>
            <person name="Dong X."/>
            <person name="Armstrong S.D."/>
            <person name="Xia D."/>
            <person name="Makepeace B.L."/>
            <person name="Darby A.C."/>
            <person name="Kadowaki T."/>
        </authorList>
    </citation>
    <scope>NUCLEOTIDE SEQUENCE [LARGE SCALE GENOMIC DNA]</scope>
    <source>
        <strain evidence="2">Wuxi-XJTLU</strain>
    </source>
</reference>
<dbReference type="InParanoid" id="A0A1V9Y042"/>
<feature type="compositionally biased region" description="Polar residues" evidence="1">
    <location>
        <begin position="94"/>
        <end position="103"/>
    </location>
</feature>
<name>A0A1V9Y042_9ACAR</name>
<dbReference type="Proteomes" id="UP000192247">
    <property type="component" value="Unassembled WGS sequence"/>
</dbReference>
<feature type="compositionally biased region" description="Polar residues" evidence="1">
    <location>
        <begin position="163"/>
        <end position="172"/>
    </location>
</feature>
<keyword evidence="3" id="KW-1185">Reference proteome</keyword>
<protein>
    <submittedName>
        <fullName evidence="2">Uncharacterized protein</fullName>
    </submittedName>
</protein>
<sequence>ECEISNTVREQVSSTVDALLGPLYNTSGSTETGRQIYNKTPESLCCKGSSTSVSGEILGTNEHYGESLPYSEHGLGSFHRRLHQSAGLEPSRDLQPNHSNTLDPDSLAGSASVYAEIPDTPPPPAPPSIANRIPLQHIRHIGQKQQQQQQQQQMIVGGDVHPTTVSSGSTVSERSEHGAHEQFWSKRTSGDKHASIIISIIAIPRMFSFHMYMNRT</sequence>
<feature type="region of interest" description="Disordered" evidence="1">
    <location>
        <begin position="85"/>
        <end position="107"/>
    </location>
</feature>
<evidence type="ECO:0000256" key="1">
    <source>
        <dbReference type="SAM" id="MobiDB-lite"/>
    </source>
</evidence>
<organism evidence="2 3">
    <name type="scientific">Tropilaelaps mercedesae</name>
    <dbReference type="NCBI Taxonomy" id="418985"/>
    <lineage>
        <taxon>Eukaryota</taxon>
        <taxon>Metazoa</taxon>
        <taxon>Ecdysozoa</taxon>
        <taxon>Arthropoda</taxon>
        <taxon>Chelicerata</taxon>
        <taxon>Arachnida</taxon>
        <taxon>Acari</taxon>
        <taxon>Parasitiformes</taxon>
        <taxon>Mesostigmata</taxon>
        <taxon>Gamasina</taxon>
        <taxon>Dermanyssoidea</taxon>
        <taxon>Laelapidae</taxon>
        <taxon>Tropilaelaps</taxon>
    </lineage>
</organism>
<dbReference type="AlphaFoldDB" id="A0A1V9Y042"/>
<dbReference type="EMBL" id="MNPL01001531">
    <property type="protein sequence ID" value="OQR79063.1"/>
    <property type="molecule type" value="Genomic_DNA"/>
</dbReference>
<proteinExistence type="predicted"/>
<evidence type="ECO:0000313" key="3">
    <source>
        <dbReference type="Proteomes" id="UP000192247"/>
    </source>
</evidence>
<comment type="caution">
    <text evidence="2">The sequence shown here is derived from an EMBL/GenBank/DDBJ whole genome shotgun (WGS) entry which is preliminary data.</text>
</comment>
<feature type="compositionally biased region" description="Basic and acidic residues" evidence="1">
    <location>
        <begin position="173"/>
        <end position="186"/>
    </location>
</feature>
<accession>A0A1V9Y042</accession>
<gene>
    <name evidence="2" type="ORF">BIW11_05991</name>
</gene>
<feature type="region of interest" description="Disordered" evidence="1">
    <location>
        <begin position="162"/>
        <end position="186"/>
    </location>
</feature>
<evidence type="ECO:0000313" key="2">
    <source>
        <dbReference type="EMBL" id="OQR79063.1"/>
    </source>
</evidence>